<evidence type="ECO:0000256" key="2">
    <source>
        <dbReference type="ARBA" id="ARBA00022490"/>
    </source>
</evidence>
<evidence type="ECO:0000256" key="9">
    <source>
        <dbReference type="SAM" id="MobiDB-lite"/>
    </source>
</evidence>
<evidence type="ECO:0000256" key="5">
    <source>
        <dbReference type="ARBA" id="ARBA00023017"/>
    </source>
</evidence>
<accession>X6P2H5</accession>
<dbReference type="GO" id="GO:0030286">
    <property type="term" value="C:dynein complex"/>
    <property type="evidence" value="ECO:0007669"/>
    <property type="project" value="UniProtKB-KW"/>
</dbReference>
<comment type="caution">
    <text evidence="11">The sequence shown here is derived from an EMBL/GenBank/DDBJ whole genome shotgun (WGS) entry which is preliminary data.</text>
</comment>
<keyword evidence="6" id="KW-0175">Coiled coil</keyword>
<dbReference type="AlphaFoldDB" id="X6P2H5"/>
<dbReference type="Proteomes" id="UP000023152">
    <property type="component" value="Unassembled WGS sequence"/>
</dbReference>
<feature type="compositionally biased region" description="Polar residues" evidence="9">
    <location>
        <begin position="76"/>
        <end position="87"/>
    </location>
</feature>
<dbReference type="InterPro" id="IPR000938">
    <property type="entry name" value="CAP-Gly_domain"/>
</dbReference>
<dbReference type="PROSITE" id="PS51073">
    <property type="entry name" value="RPEL"/>
    <property type="match status" value="1"/>
</dbReference>
<feature type="region of interest" description="Disordered" evidence="9">
    <location>
        <begin position="75"/>
        <end position="198"/>
    </location>
</feature>
<keyword evidence="2" id="KW-0963">Cytoplasm</keyword>
<dbReference type="GO" id="GO:0005819">
    <property type="term" value="C:spindle"/>
    <property type="evidence" value="ECO:0007669"/>
    <property type="project" value="UniProtKB-SubCell"/>
</dbReference>
<feature type="non-terminal residue" evidence="11">
    <location>
        <position position="1"/>
    </location>
</feature>
<evidence type="ECO:0000256" key="7">
    <source>
        <dbReference type="ARBA" id="ARBA00023212"/>
    </source>
</evidence>
<keyword evidence="12" id="KW-1185">Reference proteome</keyword>
<dbReference type="InterPro" id="IPR036859">
    <property type="entry name" value="CAP-Gly_dom_sf"/>
</dbReference>
<keyword evidence="5" id="KW-0243">Dynein</keyword>
<evidence type="ECO:0000259" key="10">
    <source>
        <dbReference type="PROSITE" id="PS50245"/>
    </source>
</evidence>
<comment type="subcellular location">
    <subcellularLocation>
        <location evidence="1">Cytoplasm</location>
        <location evidence="1">Cytoskeleton</location>
        <location evidence="1">Spindle</location>
    </subcellularLocation>
</comment>
<evidence type="ECO:0000256" key="6">
    <source>
        <dbReference type="ARBA" id="ARBA00023054"/>
    </source>
</evidence>
<dbReference type="PANTHER" id="PTHR18916:SF6">
    <property type="entry name" value="DYNACTIN SUBUNIT 1"/>
    <property type="match status" value="1"/>
</dbReference>
<keyword evidence="3" id="KW-0493">Microtubule</keyword>
<feature type="compositionally biased region" description="Polar residues" evidence="9">
    <location>
        <begin position="121"/>
        <end position="135"/>
    </location>
</feature>
<dbReference type="PROSITE" id="PS50245">
    <property type="entry name" value="CAP_GLY_2"/>
    <property type="match status" value="1"/>
</dbReference>
<gene>
    <name evidence="11" type="ORF">RFI_04722</name>
</gene>
<dbReference type="OrthoDB" id="2130750at2759"/>
<dbReference type="GO" id="GO:0005874">
    <property type="term" value="C:microtubule"/>
    <property type="evidence" value="ECO:0007669"/>
    <property type="project" value="UniProtKB-KW"/>
</dbReference>
<feature type="repeat" description="RPEL" evidence="8">
    <location>
        <begin position="54"/>
        <end position="79"/>
    </location>
</feature>
<name>X6P2H5_RETFI</name>
<proteinExistence type="predicted"/>
<feature type="region of interest" description="Disordered" evidence="9">
    <location>
        <begin position="1"/>
        <end position="29"/>
    </location>
</feature>
<keyword evidence="4" id="KW-0677">Repeat</keyword>
<dbReference type="EMBL" id="ASPP01004236">
    <property type="protein sequence ID" value="ETO32396.1"/>
    <property type="molecule type" value="Genomic_DNA"/>
</dbReference>
<sequence>DSPSDDQSRGKNRFNERRESLKSHLTARPSKASLAKLGILETKDIAPRLQSVAQTLNRRLSVRADRLELQRKGILQYTQEPTTNTADMENFAQPDELDDDEPTERKHHEPAPSHIFARNVITGTTLNEASPTQPRLDNDDDDDESPLRESSAEDQSQHPSNRHHRKEPSMVWQQVGERKKTTRRGVNKNKGQNKSETGDYAVDDRVELTENRKGVIKYIGKVHFAKDVRYGIELDEASAKGHNGTVGGQPYFECKNNHGTFVAKEMIIKRLEKIGDDDTEDSFYDIGDRVMLKDKKIEGNIAMTRRKTNNN</sequence>
<feature type="compositionally biased region" description="Basic and acidic residues" evidence="9">
    <location>
        <begin position="1"/>
        <end position="22"/>
    </location>
</feature>
<dbReference type="Gene3D" id="2.30.30.190">
    <property type="entry name" value="CAP Gly-rich-like domain"/>
    <property type="match status" value="1"/>
</dbReference>
<evidence type="ECO:0000313" key="11">
    <source>
        <dbReference type="EMBL" id="ETO32396.1"/>
    </source>
</evidence>
<dbReference type="SMART" id="SM00707">
    <property type="entry name" value="RPEL"/>
    <property type="match status" value="2"/>
</dbReference>
<dbReference type="SMART" id="SM01052">
    <property type="entry name" value="CAP_GLY"/>
    <property type="match status" value="1"/>
</dbReference>
<evidence type="ECO:0000256" key="8">
    <source>
        <dbReference type="PROSITE-ProRule" id="PRU00401"/>
    </source>
</evidence>
<dbReference type="PANTHER" id="PTHR18916">
    <property type="entry name" value="DYNACTIN 1-RELATED MICROTUBULE-BINDING"/>
    <property type="match status" value="1"/>
</dbReference>
<dbReference type="InterPro" id="IPR004018">
    <property type="entry name" value="RPEL_repeat"/>
</dbReference>
<keyword evidence="7" id="KW-0206">Cytoskeleton</keyword>
<evidence type="ECO:0000256" key="3">
    <source>
        <dbReference type="ARBA" id="ARBA00022701"/>
    </source>
</evidence>
<protein>
    <recommendedName>
        <fullName evidence="10">CAP-Gly domain-containing protein</fullName>
    </recommendedName>
</protein>
<reference evidence="11 12" key="1">
    <citation type="journal article" date="2013" name="Curr. Biol.">
        <title>The Genome of the Foraminiferan Reticulomyxa filosa.</title>
        <authorList>
            <person name="Glockner G."/>
            <person name="Hulsmann N."/>
            <person name="Schleicher M."/>
            <person name="Noegel A.A."/>
            <person name="Eichinger L."/>
            <person name="Gallinger C."/>
            <person name="Pawlowski J."/>
            <person name="Sierra R."/>
            <person name="Euteneuer U."/>
            <person name="Pillet L."/>
            <person name="Moustafa A."/>
            <person name="Platzer M."/>
            <person name="Groth M."/>
            <person name="Szafranski K."/>
            <person name="Schliwa M."/>
        </authorList>
    </citation>
    <scope>NUCLEOTIDE SEQUENCE [LARGE SCALE GENOMIC DNA]</scope>
</reference>
<dbReference type="SUPFAM" id="SSF74924">
    <property type="entry name" value="Cap-Gly domain"/>
    <property type="match status" value="1"/>
</dbReference>
<dbReference type="Gene3D" id="6.10.140.1750">
    <property type="match status" value="1"/>
</dbReference>
<evidence type="ECO:0000256" key="4">
    <source>
        <dbReference type="ARBA" id="ARBA00022737"/>
    </source>
</evidence>
<dbReference type="Pfam" id="PF01302">
    <property type="entry name" value="CAP_GLY"/>
    <property type="match status" value="1"/>
</dbReference>
<feature type="domain" description="CAP-Gly" evidence="10">
    <location>
        <begin position="220"/>
        <end position="263"/>
    </location>
</feature>
<organism evidence="11 12">
    <name type="scientific">Reticulomyxa filosa</name>
    <dbReference type="NCBI Taxonomy" id="46433"/>
    <lineage>
        <taxon>Eukaryota</taxon>
        <taxon>Sar</taxon>
        <taxon>Rhizaria</taxon>
        <taxon>Retaria</taxon>
        <taxon>Foraminifera</taxon>
        <taxon>Monothalamids</taxon>
        <taxon>Reticulomyxidae</taxon>
        <taxon>Reticulomyxa</taxon>
    </lineage>
</organism>
<evidence type="ECO:0000256" key="1">
    <source>
        <dbReference type="ARBA" id="ARBA00004186"/>
    </source>
</evidence>
<evidence type="ECO:0000313" key="12">
    <source>
        <dbReference type="Proteomes" id="UP000023152"/>
    </source>
</evidence>